<gene>
    <name evidence="2" type="ORF">H5410_015723</name>
</gene>
<evidence type="ECO:0000313" key="3">
    <source>
        <dbReference type="Proteomes" id="UP000824120"/>
    </source>
</evidence>
<sequence>MKKLKSEHHQARLAIRRRDTLRPFSSTKVLKEQNKKGDEKSSGMAYRRVPGCGLGAKFSSEEDVLPNVGL</sequence>
<keyword evidence="3" id="KW-1185">Reference proteome</keyword>
<protein>
    <submittedName>
        <fullName evidence="2">Uncharacterized protein</fullName>
    </submittedName>
</protein>
<dbReference type="AlphaFoldDB" id="A0A9J5ZUX8"/>
<dbReference type="EMBL" id="JACXVP010000003">
    <property type="protein sequence ID" value="KAG5615899.1"/>
    <property type="molecule type" value="Genomic_DNA"/>
</dbReference>
<dbReference type="Proteomes" id="UP000824120">
    <property type="component" value="Chromosome 3"/>
</dbReference>
<feature type="region of interest" description="Disordered" evidence="1">
    <location>
        <begin position="1"/>
        <end position="46"/>
    </location>
</feature>
<accession>A0A9J5ZUX8</accession>
<comment type="caution">
    <text evidence="2">The sequence shown here is derived from an EMBL/GenBank/DDBJ whole genome shotgun (WGS) entry which is preliminary data.</text>
</comment>
<organism evidence="2 3">
    <name type="scientific">Solanum commersonii</name>
    <name type="common">Commerson's wild potato</name>
    <name type="synonym">Commerson's nightshade</name>
    <dbReference type="NCBI Taxonomy" id="4109"/>
    <lineage>
        <taxon>Eukaryota</taxon>
        <taxon>Viridiplantae</taxon>
        <taxon>Streptophyta</taxon>
        <taxon>Embryophyta</taxon>
        <taxon>Tracheophyta</taxon>
        <taxon>Spermatophyta</taxon>
        <taxon>Magnoliopsida</taxon>
        <taxon>eudicotyledons</taxon>
        <taxon>Gunneridae</taxon>
        <taxon>Pentapetalae</taxon>
        <taxon>asterids</taxon>
        <taxon>lamiids</taxon>
        <taxon>Solanales</taxon>
        <taxon>Solanaceae</taxon>
        <taxon>Solanoideae</taxon>
        <taxon>Solaneae</taxon>
        <taxon>Solanum</taxon>
    </lineage>
</organism>
<evidence type="ECO:0000313" key="2">
    <source>
        <dbReference type="EMBL" id="KAG5615899.1"/>
    </source>
</evidence>
<proteinExistence type="predicted"/>
<evidence type="ECO:0000256" key="1">
    <source>
        <dbReference type="SAM" id="MobiDB-lite"/>
    </source>
</evidence>
<feature type="compositionally biased region" description="Basic and acidic residues" evidence="1">
    <location>
        <begin position="29"/>
        <end position="41"/>
    </location>
</feature>
<reference evidence="2 3" key="1">
    <citation type="submission" date="2020-09" db="EMBL/GenBank/DDBJ databases">
        <title>De no assembly of potato wild relative species, Solanum commersonii.</title>
        <authorList>
            <person name="Cho K."/>
        </authorList>
    </citation>
    <scope>NUCLEOTIDE SEQUENCE [LARGE SCALE GENOMIC DNA]</scope>
    <source>
        <strain evidence="2">LZ3.2</strain>
        <tissue evidence="2">Leaf</tissue>
    </source>
</reference>
<name>A0A9J5ZUX8_SOLCO</name>